<feature type="transmembrane region" description="Helical" evidence="2">
    <location>
        <begin position="16"/>
        <end position="37"/>
    </location>
</feature>
<dbReference type="OrthoDB" id="5187794at2"/>
<dbReference type="Proteomes" id="UP000199155">
    <property type="component" value="Unassembled WGS sequence"/>
</dbReference>
<sequence length="213" mass="22636">MKLRDELPVDHRLATVYRAGAGLCGLILLVFGCLGFARQLSFFDTNGERIAGLSTNGALSLVSVLVGLGLIAAAVIGGNVASTVNMVVGTLFVLSGFVHLFLLDRPANVLDFGMSNVLFSFVMGLLIMTFGMYGRVSGGLPHDNPYWRRRHPEQAEQEDAARARRLTGGAPAALGTGARTASADFSASTRGGAPEVGLSSRIRREALRRGMER</sequence>
<feature type="compositionally biased region" description="Low complexity" evidence="1">
    <location>
        <begin position="170"/>
        <end position="181"/>
    </location>
</feature>
<dbReference type="RefSeq" id="WP_093606919.1">
    <property type="nucleotide sequence ID" value="NZ_FNFF01000001.1"/>
</dbReference>
<evidence type="ECO:0000256" key="2">
    <source>
        <dbReference type="SAM" id="Phobius"/>
    </source>
</evidence>
<feature type="compositionally biased region" description="Basic and acidic residues" evidence="1">
    <location>
        <begin position="202"/>
        <end position="213"/>
    </location>
</feature>
<evidence type="ECO:0008006" key="5">
    <source>
        <dbReference type="Google" id="ProtNLM"/>
    </source>
</evidence>
<feature type="transmembrane region" description="Helical" evidence="2">
    <location>
        <begin position="84"/>
        <end position="103"/>
    </location>
</feature>
<keyword evidence="2" id="KW-1133">Transmembrane helix</keyword>
<keyword evidence="2" id="KW-0812">Transmembrane</keyword>
<organism evidence="3 4">
    <name type="scientific">Streptomyces indicus</name>
    <dbReference type="NCBI Taxonomy" id="417292"/>
    <lineage>
        <taxon>Bacteria</taxon>
        <taxon>Bacillati</taxon>
        <taxon>Actinomycetota</taxon>
        <taxon>Actinomycetes</taxon>
        <taxon>Kitasatosporales</taxon>
        <taxon>Streptomycetaceae</taxon>
        <taxon>Streptomyces</taxon>
    </lineage>
</organism>
<evidence type="ECO:0000313" key="4">
    <source>
        <dbReference type="Proteomes" id="UP000199155"/>
    </source>
</evidence>
<name>A0A1G8TTT8_9ACTN</name>
<feature type="transmembrane region" description="Helical" evidence="2">
    <location>
        <begin position="115"/>
        <end position="134"/>
    </location>
</feature>
<accession>A0A1G8TTT8</accession>
<proteinExistence type="predicted"/>
<keyword evidence="4" id="KW-1185">Reference proteome</keyword>
<protein>
    <recommendedName>
        <fullName evidence="5">DUF4383 domain-containing protein</fullName>
    </recommendedName>
</protein>
<evidence type="ECO:0000256" key="1">
    <source>
        <dbReference type="SAM" id="MobiDB-lite"/>
    </source>
</evidence>
<reference evidence="3 4" key="1">
    <citation type="submission" date="2016-10" db="EMBL/GenBank/DDBJ databases">
        <authorList>
            <person name="de Groot N.N."/>
        </authorList>
    </citation>
    <scope>NUCLEOTIDE SEQUENCE [LARGE SCALE GENOMIC DNA]</scope>
    <source>
        <strain evidence="3 4">CGMCC 4.5727</strain>
    </source>
</reference>
<keyword evidence="2" id="KW-0472">Membrane</keyword>
<feature type="transmembrane region" description="Helical" evidence="2">
    <location>
        <begin position="58"/>
        <end position="78"/>
    </location>
</feature>
<feature type="region of interest" description="Disordered" evidence="1">
    <location>
        <begin position="170"/>
        <end position="213"/>
    </location>
</feature>
<evidence type="ECO:0000313" key="3">
    <source>
        <dbReference type="EMBL" id="SDJ44941.1"/>
    </source>
</evidence>
<dbReference type="PROSITE" id="PS51257">
    <property type="entry name" value="PROKAR_LIPOPROTEIN"/>
    <property type="match status" value="1"/>
</dbReference>
<gene>
    <name evidence="3" type="ORF">SAMN05421806_101453</name>
</gene>
<dbReference type="EMBL" id="FNFF01000001">
    <property type="protein sequence ID" value="SDJ44941.1"/>
    <property type="molecule type" value="Genomic_DNA"/>
</dbReference>
<dbReference type="AlphaFoldDB" id="A0A1G8TTT8"/>
<dbReference type="STRING" id="417292.SAMN05421806_101453"/>
<dbReference type="Pfam" id="PF14325">
    <property type="entry name" value="DUF4383"/>
    <property type="match status" value="1"/>
</dbReference>